<evidence type="ECO:0000256" key="3">
    <source>
        <dbReference type="ARBA" id="ARBA00022692"/>
    </source>
</evidence>
<feature type="transmembrane region" description="Helical" evidence="7">
    <location>
        <begin position="821"/>
        <end position="842"/>
    </location>
</feature>
<dbReference type="GO" id="GO:0005789">
    <property type="term" value="C:endoplasmic reticulum membrane"/>
    <property type="evidence" value="ECO:0007669"/>
    <property type="project" value="TreeGrafter"/>
</dbReference>
<dbReference type="AlphaFoldDB" id="A0A507FSB9"/>
<evidence type="ECO:0000256" key="6">
    <source>
        <dbReference type="SAM" id="MobiDB-lite"/>
    </source>
</evidence>
<evidence type="ECO:0000256" key="4">
    <source>
        <dbReference type="ARBA" id="ARBA00022989"/>
    </source>
</evidence>
<dbReference type="InterPro" id="IPR008010">
    <property type="entry name" value="Tatp1"/>
</dbReference>
<name>A0A507FSB9_9FUNG</name>
<keyword evidence="4 7" id="KW-1133">Transmembrane helix</keyword>
<keyword evidence="5 7" id="KW-0472">Membrane</keyword>
<dbReference type="Proteomes" id="UP000320333">
    <property type="component" value="Unassembled WGS sequence"/>
</dbReference>
<evidence type="ECO:0000256" key="5">
    <source>
        <dbReference type="ARBA" id="ARBA00023136"/>
    </source>
</evidence>
<feature type="region of interest" description="Disordered" evidence="6">
    <location>
        <begin position="892"/>
        <end position="944"/>
    </location>
</feature>
<feature type="region of interest" description="Disordered" evidence="6">
    <location>
        <begin position="1"/>
        <end position="54"/>
    </location>
</feature>
<keyword evidence="3 7" id="KW-0812">Transmembrane</keyword>
<feature type="region of interest" description="Disordered" evidence="6">
    <location>
        <begin position="169"/>
        <end position="211"/>
    </location>
</feature>
<comment type="caution">
    <text evidence="8">The sequence shown here is derived from an EMBL/GenBank/DDBJ whole genome shotgun (WGS) entry which is preliminary data.</text>
</comment>
<dbReference type="EMBL" id="QEAP01000008">
    <property type="protein sequence ID" value="TPX78106.1"/>
    <property type="molecule type" value="Genomic_DNA"/>
</dbReference>
<comment type="similarity">
    <text evidence="2">Belongs to the TAPT1 family.</text>
</comment>
<feature type="transmembrane region" description="Helical" evidence="7">
    <location>
        <begin position="330"/>
        <end position="349"/>
    </location>
</feature>
<feature type="compositionally biased region" description="Low complexity" evidence="6">
    <location>
        <begin position="931"/>
        <end position="940"/>
    </location>
</feature>
<dbReference type="PANTHER" id="PTHR13317">
    <property type="entry name" value="TRANSMEMBRANE ANTERIOR POSTERIOR TRANSFORMATION PROTEIN 1 HOMOLOG"/>
    <property type="match status" value="1"/>
</dbReference>
<dbReference type="STRING" id="246404.A0A507FSB9"/>
<feature type="compositionally biased region" description="Basic and acidic residues" evidence="6">
    <location>
        <begin position="16"/>
        <end position="26"/>
    </location>
</feature>
<dbReference type="PANTHER" id="PTHR13317:SF4">
    <property type="entry name" value="TRANSMEMBRANE ANTERIOR POSTERIOR TRANSFORMATION PROTEIN 1 HOMOLOG"/>
    <property type="match status" value="1"/>
</dbReference>
<feature type="transmembrane region" description="Helical" evidence="7">
    <location>
        <begin position="445"/>
        <end position="467"/>
    </location>
</feature>
<accession>A0A507FSB9</accession>
<protein>
    <submittedName>
        <fullName evidence="8">Uncharacterized protein</fullName>
    </submittedName>
</protein>
<gene>
    <name evidence="8" type="ORF">CcCBS67573_g00620</name>
</gene>
<evidence type="ECO:0000256" key="1">
    <source>
        <dbReference type="ARBA" id="ARBA00004141"/>
    </source>
</evidence>
<proteinExistence type="inferred from homology"/>
<evidence type="ECO:0000256" key="2">
    <source>
        <dbReference type="ARBA" id="ARBA00008803"/>
    </source>
</evidence>
<evidence type="ECO:0000313" key="8">
    <source>
        <dbReference type="EMBL" id="TPX78106.1"/>
    </source>
</evidence>
<reference evidence="8 9" key="1">
    <citation type="journal article" date="2019" name="Sci. Rep.">
        <title>Comparative genomics of chytrid fungi reveal insights into the obligate biotrophic and pathogenic lifestyle of Synchytrium endobioticum.</title>
        <authorList>
            <person name="van de Vossenberg B.T.L.H."/>
            <person name="Warris S."/>
            <person name="Nguyen H.D.T."/>
            <person name="van Gent-Pelzer M.P.E."/>
            <person name="Joly D.L."/>
            <person name="van de Geest H.C."/>
            <person name="Bonants P.J.M."/>
            <person name="Smith D.S."/>
            <person name="Levesque C.A."/>
            <person name="van der Lee T.A.J."/>
        </authorList>
    </citation>
    <scope>NUCLEOTIDE SEQUENCE [LARGE SCALE GENOMIC DNA]</scope>
    <source>
        <strain evidence="8 9">CBS 675.73</strain>
    </source>
</reference>
<dbReference type="OrthoDB" id="29023at2759"/>
<feature type="compositionally biased region" description="Low complexity" evidence="6">
    <location>
        <begin position="191"/>
        <end position="211"/>
    </location>
</feature>
<sequence length="978" mass="105966">MNTEKGAAVVKRRRNLAKDSNADHAPDLLSAAERGRPEEAIEEKVPAPPSTELQPRVYRRLRSLSTSDIVVDDDEEYKSVETSNNSSSSLLLPNANSLVNLLSDDKVVSEAESSVYDSKRILETYSSTESQIFANEGVSISPTATTPTIASARMVPLPNVHTSLDTLHTDAMVPSTPPSKEAVMSPYKPQSRSSSIARNFSSTSRSRSIQRPSAALPASLLMADLPPSQLNAPSTAGAYANQQHHQQGSSNPFISQASSTVAPVAVIRQYRLWDYLVGQLTSSEYPTVGEVADQNHSVNLKKERIENFLAVPWEFEKLIFLGYLICLDSFLYIFTILPVRILIALHTIFKSIFFRSSRLNTSQKCDLMKGLLVIICCYLLENVDGSRVYHSVRGQSTIKLYVIFNMLEIFDKLMSAFGHDILDSLFSKTTTNSSRTLSFHRLNRVTHFSLALAYVFGHSLILFYQVMALNVAINSHNNTLFSLLLSNQFIEIKGSVFKRFERENLFQLSCADIVERFQLSVFILIICLRNYVELTGATASLLTDTAAHLTTHVSDTLSICVASSSAALDSAVQLFSNNSWDAAAVTLCTETAPRFVLAAGSSLVTRVATDFPAWLAQHSETWDIVMEHIAGPAFAVLGTEFIVDWLKHAFITKFNQLKVNVVYKKYRETLVRDLAAAGGDSGTGGVGVGGDGYVDRSPAVARRIGFVSIPLACLVVRVASQTVRMLCLEEGGAAVENAGIAGSTVFGICAGNPLGLDWAVPREIGVGMDGLSSCVEAVMFGVGDDSLDLKGFKECCVDVFGTVWKGRATILEWLQASAWTIGMWVGGFLGLYCALLAMKLVVGFNLMALAQREIRILASQEASAMHTPVAGALSKQASDLQAAYGQIPSTPVRRKPSGVLSMAESGSNASTGVLPGLGPTNRKLSQTNIRTSTSTVSVGTAGDGGVPIQGGDVNVVALNKDEKLDRVDRFSMVKSRIV</sequence>
<keyword evidence="9" id="KW-1185">Reference proteome</keyword>
<feature type="compositionally biased region" description="Basic and acidic residues" evidence="6">
    <location>
        <begin position="33"/>
        <end position="45"/>
    </location>
</feature>
<comment type="subcellular location">
    <subcellularLocation>
        <location evidence="1">Membrane</location>
        <topology evidence="1">Multi-pass membrane protein</topology>
    </subcellularLocation>
</comment>
<dbReference type="Pfam" id="PF05346">
    <property type="entry name" value="DUF747"/>
    <property type="match status" value="1"/>
</dbReference>
<evidence type="ECO:0000313" key="9">
    <source>
        <dbReference type="Proteomes" id="UP000320333"/>
    </source>
</evidence>
<feature type="region of interest" description="Disordered" evidence="6">
    <location>
        <begin position="232"/>
        <end position="254"/>
    </location>
</feature>
<organism evidence="8 9">
    <name type="scientific">Chytriomyces confervae</name>
    <dbReference type="NCBI Taxonomy" id="246404"/>
    <lineage>
        <taxon>Eukaryota</taxon>
        <taxon>Fungi</taxon>
        <taxon>Fungi incertae sedis</taxon>
        <taxon>Chytridiomycota</taxon>
        <taxon>Chytridiomycota incertae sedis</taxon>
        <taxon>Chytridiomycetes</taxon>
        <taxon>Chytridiales</taxon>
        <taxon>Chytriomycetaceae</taxon>
        <taxon>Chytriomyces</taxon>
    </lineage>
</organism>
<evidence type="ECO:0000256" key="7">
    <source>
        <dbReference type="SAM" id="Phobius"/>
    </source>
</evidence>